<keyword evidence="3" id="KW-0285">Flavoprotein</keyword>
<dbReference type="InterPro" id="IPR009075">
    <property type="entry name" value="AcylCo_DH/oxidase_C"/>
</dbReference>
<keyword evidence="9" id="KW-1185">Reference proteome</keyword>
<evidence type="ECO:0000259" key="6">
    <source>
        <dbReference type="Pfam" id="PF00441"/>
    </source>
</evidence>
<gene>
    <name evidence="8" type="ORF">MTO99_11250</name>
</gene>
<dbReference type="SUPFAM" id="SSF47203">
    <property type="entry name" value="Acyl-CoA dehydrogenase C-terminal domain-like"/>
    <property type="match status" value="1"/>
</dbReference>
<dbReference type="Pfam" id="PF02771">
    <property type="entry name" value="Acyl-CoA_dh_N"/>
    <property type="match status" value="1"/>
</dbReference>
<evidence type="ECO:0000256" key="1">
    <source>
        <dbReference type="ARBA" id="ARBA00001974"/>
    </source>
</evidence>
<sequence>MTDIALAQPHTAETPGERLLTIAERVGKEVAGPAAYDVDREARFPSEAFDALKKEGVLTALVPVELGGMGATLTDISNAIRVLARYCSATGAALAMHTIEIFLLLKYGTTPALRALLSEIVDKQLLIANANSEAGLGGDVMRSIAALEPDGDGWRLDKQSYAVSYGLSADLIACTARRNPDAAETDQVSVLFRAAKFSLDPTSGWDTLGLRGTCSTGIHLTGHVTDDDIFPVPFADIANGGGGQLRHVLLTAVWTGLAEAALEEAHAAVRVSARRSIGKTPMSAMRLAEMAADVQAARSTLAEALRRVEAAAAADDLENIDLIMTLRNVKVITTTTAVHTATKALQICSINGFRRGKEYRLERVIRDAHGGLIMVGNDRYLDENAEMLAVRKSI</sequence>
<dbReference type="SUPFAM" id="SSF56645">
    <property type="entry name" value="Acyl-CoA dehydrogenase NM domain-like"/>
    <property type="match status" value="1"/>
</dbReference>
<dbReference type="Proteomes" id="UP000832097">
    <property type="component" value="Chromosome"/>
</dbReference>
<evidence type="ECO:0000313" key="9">
    <source>
        <dbReference type="Proteomes" id="UP000832097"/>
    </source>
</evidence>
<dbReference type="InterPro" id="IPR013786">
    <property type="entry name" value="AcylCoA_DH/ox_N"/>
</dbReference>
<feature type="coiled-coil region" evidence="5">
    <location>
        <begin position="287"/>
        <end position="314"/>
    </location>
</feature>
<dbReference type="PANTHER" id="PTHR43884">
    <property type="entry name" value="ACYL-COA DEHYDROGENASE"/>
    <property type="match status" value="1"/>
</dbReference>
<name>A0ABY4BX50_9MICO</name>
<dbReference type="Gene3D" id="1.10.540.10">
    <property type="entry name" value="Acyl-CoA dehydrogenase/oxidase, N-terminal domain"/>
    <property type="match status" value="1"/>
</dbReference>
<dbReference type="Gene3D" id="2.40.110.10">
    <property type="entry name" value="Butyryl-CoA Dehydrogenase, subunit A, domain 2"/>
    <property type="match status" value="1"/>
</dbReference>
<protein>
    <submittedName>
        <fullName evidence="8">Acyl-CoA/acyl-ACP dehydrogenase</fullName>
    </submittedName>
</protein>
<dbReference type="RefSeq" id="WP_243553699.1">
    <property type="nucleotide sequence ID" value="NZ_CP094528.1"/>
</dbReference>
<accession>A0ABY4BX50</accession>
<dbReference type="InterPro" id="IPR037069">
    <property type="entry name" value="AcylCoA_DH/ox_N_sf"/>
</dbReference>
<comment type="similarity">
    <text evidence="2">Belongs to the acyl-CoA dehydrogenase family.</text>
</comment>
<dbReference type="Gene3D" id="1.20.140.10">
    <property type="entry name" value="Butyryl-CoA Dehydrogenase, subunit A, domain 3"/>
    <property type="match status" value="1"/>
</dbReference>
<dbReference type="InterPro" id="IPR009100">
    <property type="entry name" value="AcylCoA_DH/oxidase_NM_dom_sf"/>
</dbReference>
<dbReference type="InterPro" id="IPR046373">
    <property type="entry name" value="Acyl-CoA_Oxase/DH_mid-dom_sf"/>
</dbReference>
<reference evidence="8 9" key="1">
    <citation type="submission" date="2022-03" db="EMBL/GenBank/DDBJ databases">
        <title>Mucilaginibacter sp. isolated from the gut of Protaetia brevitarsis seulensis larvae.</title>
        <authorList>
            <person name="Won M."/>
            <person name="Kim S.-J."/>
            <person name="Kwon S.-W."/>
        </authorList>
    </citation>
    <scope>NUCLEOTIDE SEQUENCE [LARGE SCALE GENOMIC DNA]</scope>
    <source>
        <strain evidence="8 9">CFWR-12</strain>
    </source>
</reference>
<evidence type="ECO:0000313" key="8">
    <source>
        <dbReference type="EMBL" id="UOE42767.1"/>
    </source>
</evidence>
<dbReference type="Pfam" id="PF00441">
    <property type="entry name" value="Acyl-CoA_dh_1"/>
    <property type="match status" value="1"/>
</dbReference>
<evidence type="ECO:0000256" key="2">
    <source>
        <dbReference type="ARBA" id="ARBA00009347"/>
    </source>
</evidence>
<organism evidence="8 9">
    <name type="scientific">Agromyces larvae</name>
    <dbReference type="NCBI Taxonomy" id="2929802"/>
    <lineage>
        <taxon>Bacteria</taxon>
        <taxon>Bacillati</taxon>
        <taxon>Actinomycetota</taxon>
        <taxon>Actinomycetes</taxon>
        <taxon>Micrococcales</taxon>
        <taxon>Microbacteriaceae</taxon>
        <taxon>Agromyces</taxon>
    </lineage>
</organism>
<keyword evidence="5" id="KW-0175">Coiled coil</keyword>
<dbReference type="PANTHER" id="PTHR43884:SF12">
    <property type="entry name" value="ISOVALERYL-COA DEHYDROGENASE, MITOCHONDRIAL-RELATED"/>
    <property type="match status" value="1"/>
</dbReference>
<comment type="cofactor">
    <cofactor evidence="1">
        <name>FAD</name>
        <dbReference type="ChEBI" id="CHEBI:57692"/>
    </cofactor>
</comment>
<dbReference type="PIRSF" id="PIRSF016578">
    <property type="entry name" value="HsaA"/>
    <property type="match status" value="1"/>
</dbReference>
<keyword evidence="4" id="KW-0274">FAD</keyword>
<feature type="domain" description="Acyl-CoA dehydrogenase/oxidase C-terminal" evidence="6">
    <location>
        <begin position="249"/>
        <end position="378"/>
    </location>
</feature>
<dbReference type="InterPro" id="IPR036250">
    <property type="entry name" value="AcylCo_DH-like_C"/>
</dbReference>
<feature type="domain" description="Acyl-CoA dehydrogenase/oxidase N-terminal" evidence="7">
    <location>
        <begin position="25"/>
        <end position="120"/>
    </location>
</feature>
<dbReference type="EMBL" id="CP094528">
    <property type="protein sequence ID" value="UOE42767.1"/>
    <property type="molecule type" value="Genomic_DNA"/>
</dbReference>
<proteinExistence type="inferred from homology"/>
<evidence type="ECO:0000256" key="3">
    <source>
        <dbReference type="ARBA" id="ARBA00022630"/>
    </source>
</evidence>
<evidence type="ECO:0000256" key="4">
    <source>
        <dbReference type="ARBA" id="ARBA00022827"/>
    </source>
</evidence>
<evidence type="ECO:0000256" key="5">
    <source>
        <dbReference type="SAM" id="Coils"/>
    </source>
</evidence>
<evidence type="ECO:0000259" key="7">
    <source>
        <dbReference type="Pfam" id="PF02771"/>
    </source>
</evidence>